<dbReference type="EMBL" id="VSSQ01035747">
    <property type="protein sequence ID" value="MPM88057.1"/>
    <property type="molecule type" value="Genomic_DNA"/>
</dbReference>
<dbReference type="PANTHER" id="PTHR13754:SF13">
    <property type="entry name" value="METALLO-BETA-LACTAMASE SUPERFAMILY PROTEIN (AFU_ORTHOLOGUE AFUA_3G07630)"/>
    <property type="match status" value="1"/>
</dbReference>
<dbReference type="SUPFAM" id="SSF56281">
    <property type="entry name" value="Metallo-hydrolase/oxidoreductase"/>
    <property type="match status" value="1"/>
</dbReference>
<protein>
    <recommendedName>
        <fullName evidence="2">Metallo-beta-lactamase domain-containing protein</fullName>
    </recommendedName>
</protein>
<organism evidence="1">
    <name type="scientific">bioreactor metagenome</name>
    <dbReference type="NCBI Taxonomy" id="1076179"/>
    <lineage>
        <taxon>unclassified sequences</taxon>
        <taxon>metagenomes</taxon>
        <taxon>ecological metagenomes</taxon>
    </lineage>
</organism>
<dbReference type="InterPro" id="IPR036866">
    <property type="entry name" value="RibonucZ/Hydroxyglut_hydro"/>
</dbReference>
<evidence type="ECO:0000313" key="1">
    <source>
        <dbReference type="EMBL" id="MPM88057.1"/>
    </source>
</evidence>
<evidence type="ECO:0008006" key="2">
    <source>
        <dbReference type="Google" id="ProtNLM"/>
    </source>
</evidence>
<accession>A0A645DFL3</accession>
<proteinExistence type="predicted"/>
<dbReference type="AlphaFoldDB" id="A0A645DFL3"/>
<dbReference type="PANTHER" id="PTHR13754">
    <property type="entry name" value="METALLO-BETA-LACTAMASE SUPERFAMILY PROTEIN"/>
    <property type="match status" value="1"/>
</dbReference>
<name>A0A645DFL3_9ZZZZ</name>
<dbReference type="Gene3D" id="3.60.15.10">
    <property type="entry name" value="Ribonuclease Z/Hydroxyacylglutathione hydrolase-like"/>
    <property type="match status" value="1"/>
</dbReference>
<dbReference type="InterPro" id="IPR052926">
    <property type="entry name" value="Metallo-beta-lactamase_dom"/>
</dbReference>
<gene>
    <name evidence="1" type="ORF">SDC9_135158</name>
</gene>
<comment type="caution">
    <text evidence="1">The sequence shown here is derived from an EMBL/GenBank/DDBJ whole genome shotgun (WGS) entry which is preliminary data.</text>
</comment>
<dbReference type="GO" id="GO:0016740">
    <property type="term" value="F:transferase activity"/>
    <property type="evidence" value="ECO:0007669"/>
    <property type="project" value="TreeGrafter"/>
</dbReference>
<sequence>MFKGLTKIAHEHVEGWVRLSEHLYIAPPISGEHSECSAVLLTKRGPVLICGCCHDGIGQRMDQVEDMFGRQPTSIVGGLHLSGSGHQKIGRTLEDLESRGSPHIYTGHCTEPNGMTKLRIRFGLRAVSDLYAGTEIRFDLSHENSKNNGL</sequence>
<reference evidence="1" key="1">
    <citation type="submission" date="2019-08" db="EMBL/GenBank/DDBJ databases">
        <authorList>
            <person name="Kucharzyk K."/>
            <person name="Murdoch R.W."/>
            <person name="Higgins S."/>
            <person name="Loffler F."/>
        </authorList>
    </citation>
    <scope>NUCLEOTIDE SEQUENCE</scope>
</reference>